<dbReference type="Proteomes" id="UP001164746">
    <property type="component" value="Chromosome 2"/>
</dbReference>
<sequence>GGETQQHAALLVGTMGVPALLIIAVTQRHAALLVRKMGVATRGPAFLPFLRRLEPCSPHTFTNLFRIREHGGSMAAGKKVGPLDARAIGYLQQRQFESSSSNTRISPAVGCSGAGYHDRTTAFLWANRVAKASDKSALPDESLVTIRTFRPSSE</sequence>
<organism evidence="2 3">
    <name type="scientific">Mya arenaria</name>
    <name type="common">Soft-shell clam</name>
    <dbReference type="NCBI Taxonomy" id="6604"/>
    <lineage>
        <taxon>Eukaryota</taxon>
        <taxon>Metazoa</taxon>
        <taxon>Spiralia</taxon>
        <taxon>Lophotrochozoa</taxon>
        <taxon>Mollusca</taxon>
        <taxon>Bivalvia</taxon>
        <taxon>Autobranchia</taxon>
        <taxon>Heteroconchia</taxon>
        <taxon>Euheterodonta</taxon>
        <taxon>Imparidentia</taxon>
        <taxon>Neoheterodontei</taxon>
        <taxon>Myida</taxon>
        <taxon>Myoidea</taxon>
        <taxon>Myidae</taxon>
        <taxon>Mya</taxon>
    </lineage>
</organism>
<proteinExistence type="predicted"/>
<feature type="non-terminal residue" evidence="2">
    <location>
        <position position="154"/>
    </location>
</feature>
<evidence type="ECO:0000313" key="3">
    <source>
        <dbReference type="Proteomes" id="UP001164746"/>
    </source>
</evidence>
<dbReference type="EMBL" id="CP111013">
    <property type="protein sequence ID" value="WAQ95184.1"/>
    <property type="molecule type" value="Genomic_DNA"/>
</dbReference>
<keyword evidence="1" id="KW-1133">Transmembrane helix</keyword>
<evidence type="ECO:0000313" key="2">
    <source>
        <dbReference type="EMBL" id="WAQ95184.1"/>
    </source>
</evidence>
<feature type="transmembrane region" description="Helical" evidence="1">
    <location>
        <begin position="6"/>
        <end position="26"/>
    </location>
</feature>
<keyword evidence="3" id="KW-1185">Reference proteome</keyword>
<accession>A0ABY7DD11</accession>
<protein>
    <submittedName>
        <fullName evidence="2">Uncharacterized protein</fullName>
    </submittedName>
</protein>
<evidence type="ECO:0000256" key="1">
    <source>
        <dbReference type="SAM" id="Phobius"/>
    </source>
</evidence>
<reference evidence="2" key="1">
    <citation type="submission" date="2022-11" db="EMBL/GenBank/DDBJ databases">
        <title>Centuries of genome instability and evolution in soft-shell clam transmissible cancer (bioRxiv).</title>
        <authorList>
            <person name="Hart S.F.M."/>
            <person name="Yonemitsu M.A."/>
            <person name="Giersch R.M."/>
            <person name="Beal B.F."/>
            <person name="Arriagada G."/>
            <person name="Davis B.W."/>
            <person name="Ostrander E.A."/>
            <person name="Goff S.P."/>
            <person name="Metzger M.J."/>
        </authorList>
    </citation>
    <scope>NUCLEOTIDE SEQUENCE</scope>
    <source>
        <strain evidence="2">MELC-2E11</strain>
        <tissue evidence="2">Siphon/mantle</tissue>
    </source>
</reference>
<name>A0ABY7DD11_MYAAR</name>
<keyword evidence="1" id="KW-0472">Membrane</keyword>
<gene>
    <name evidence="2" type="ORF">MAR_027874</name>
</gene>
<keyword evidence="1" id="KW-0812">Transmembrane</keyword>